<comment type="function">
    <text evidence="4">Flagellin is the subunit protein which polymerizes to form the filaments of archaeal flagella.</text>
</comment>
<keyword evidence="7" id="KW-1185">Reference proteome</keyword>
<dbReference type="Pfam" id="PF01917">
    <property type="entry name" value="Flagellin_arch-type"/>
    <property type="match status" value="1"/>
</dbReference>
<name>A0A1I6PPI2_9EURY</name>
<dbReference type="InterPro" id="IPR002774">
    <property type="entry name" value="Flagellin_arc-type"/>
</dbReference>
<evidence type="ECO:0000256" key="4">
    <source>
        <dbReference type="RuleBase" id="RU361282"/>
    </source>
</evidence>
<keyword evidence="6" id="KW-0282">Flagellum</keyword>
<organism evidence="6 7">
    <name type="scientific">Halostagnicola kamekurae</name>
    <dbReference type="NCBI Taxonomy" id="619731"/>
    <lineage>
        <taxon>Archaea</taxon>
        <taxon>Methanobacteriati</taxon>
        <taxon>Methanobacteriota</taxon>
        <taxon>Stenosarchaea group</taxon>
        <taxon>Halobacteria</taxon>
        <taxon>Halobacteriales</taxon>
        <taxon>Natrialbaceae</taxon>
        <taxon>Halostagnicola</taxon>
    </lineage>
</organism>
<accession>A0A1I6PPI2</accession>
<comment type="subcellular location">
    <subcellularLocation>
        <location evidence="1 4">Archaeal flagellum</location>
    </subcellularLocation>
</comment>
<protein>
    <recommendedName>
        <fullName evidence="4">Flagellin</fullName>
    </recommendedName>
</protein>
<evidence type="ECO:0000256" key="5">
    <source>
        <dbReference type="SAM" id="Phobius"/>
    </source>
</evidence>
<dbReference type="GO" id="GO:0097588">
    <property type="term" value="P:archaeal or bacterial-type flagellum-dependent cell motility"/>
    <property type="evidence" value="ECO:0007669"/>
    <property type="project" value="InterPro"/>
</dbReference>
<comment type="similarity">
    <text evidence="2 4">Belongs to the archaeal flagellin family.</text>
</comment>
<dbReference type="NCBIfam" id="TIGR02537">
    <property type="entry name" value="arch_flag_Nterm"/>
    <property type="match status" value="1"/>
</dbReference>
<keyword evidence="3 4" id="KW-0974">Archaeal flagellum</keyword>
<evidence type="ECO:0000313" key="6">
    <source>
        <dbReference type="EMBL" id="SFS41965.1"/>
    </source>
</evidence>
<evidence type="ECO:0000256" key="2">
    <source>
        <dbReference type="ARBA" id="ARBA00010256"/>
    </source>
</evidence>
<dbReference type="PANTHER" id="PTHR35903:SF1">
    <property type="entry name" value="FLAGELLIN B1"/>
    <property type="match status" value="1"/>
</dbReference>
<keyword evidence="6" id="KW-0966">Cell projection</keyword>
<gene>
    <name evidence="6" type="ORF">SAMN04488556_0695</name>
</gene>
<proteinExistence type="inferred from homology"/>
<dbReference type="EMBL" id="FOZS01000001">
    <property type="protein sequence ID" value="SFS41965.1"/>
    <property type="molecule type" value="Genomic_DNA"/>
</dbReference>
<keyword evidence="5" id="KW-1133">Transmembrane helix</keyword>
<dbReference type="GO" id="GO:0097589">
    <property type="term" value="C:archaeal-type flagellum"/>
    <property type="evidence" value="ECO:0007669"/>
    <property type="project" value="UniProtKB-SubCell"/>
</dbReference>
<keyword evidence="5" id="KW-0812">Transmembrane</keyword>
<reference evidence="7" key="1">
    <citation type="submission" date="2016-10" db="EMBL/GenBank/DDBJ databases">
        <authorList>
            <person name="Varghese N."/>
            <person name="Submissions S."/>
        </authorList>
    </citation>
    <scope>NUCLEOTIDE SEQUENCE [LARGE SCALE GENOMIC DNA]</scope>
    <source>
        <strain evidence="7">DSM 22427</strain>
    </source>
</reference>
<evidence type="ECO:0000313" key="7">
    <source>
        <dbReference type="Proteomes" id="UP000199199"/>
    </source>
</evidence>
<dbReference type="RefSeq" id="WP_092901577.1">
    <property type="nucleotide sequence ID" value="NZ_FOZS01000001.1"/>
</dbReference>
<dbReference type="GO" id="GO:0005198">
    <property type="term" value="F:structural molecule activity"/>
    <property type="evidence" value="ECO:0007669"/>
    <property type="project" value="InterPro"/>
</dbReference>
<dbReference type="InterPro" id="IPR013373">
    <property type="entry name" value="Flagellin/pilin_N_arc"/>
</dbReference>
<sequence>MFERITDEEERGQVGIGTLIVFIAMVLVAAIAAGVLINTAGLLQSQAEATGQESTAQVSNVVEIESATGQVGGNGEVLTSVDITFGQEGAANWGDANTITVLADGNELASAGDISTLEGELTETDLSDVDQLEVVVDDAQDSPSDTLNVHESYVNADGVLEIQDEYTFNSGSDSSLSISSPLNFNVNSDTTVTFYDDIGSLTDVDVNWDTNDIASGTPHLDADFSGNDLSSGNNEVSVDVESDDFESTETATIELDARAIQNGINVVEDSEGGIDLVHGADYNTDTGTGDYIESASLMVSLGPGADAVDLEAATFEYVGEETQRGQAANLEHLDIENLEGDSLAEGELDDAVLTSDDRYQIELELNGGNNEDFTPIPAGGSAEFSIVTADNAQTTEVLMAPSTLTSDAISL</sequence>
<dbReference type="AlphaFoldDB" id="A0A1I6PPI2"/>
<keyword evidence="5" id="KW-0472">Membrane</keyword>
<keyword evidence="6" id="KW-0969">Cilium</keyword>
<dbReference type="OrthoDB" id="102632at2157"/>
<evidence type="ECO:0000256" key="1">
    <source>
        <dbReference type="ARBA" id="ARBA00004618"/>
    </source>
</evidence>
<dbReference type="PANTHER" id="PTHR35903">
    <property type="entry name" value="FLAGELLIN B1"/>
    <property type="match status" value="1"/>
</dbReference>
<evidence type="ECO:0000256" key="3">
    <source>
        <dbReference type="ARBA" id="ARBA00022440"/>
    </source>
</evidence>
<feature type="transmembrane region" description="Helical" evidence="5">
    <location>
        <begin position="12"/>
        <end position="37"/>
    </location>
</feature>
<dbReference type="Proteomes" id="UP000199199">
    <property type="component" value="Unassembled WGS sequence"/>
</dbReference>